<protein>
    <submittedName>
        <fullName evidence="1">Uncharacterized protein</fullName>
    </submittedName>
</protein>
<name>A0A5C7JC39_9BACT</name>
<gene>
    <name evidence="1" type="ORF">E6Q11_00575</name>
</gene>
<accession>A0A5C7JC39</accession>
<reference evidence="1 2" key="1">
    <citation type="submission" date="2018-09" db="EMBL/GenBank/DDBJ databases">
        <title>Metagenome Assembled Genomes from an Advanced Water Purification Facility.</title>
        <authorList>
            <person name="Stamps B.W."/>
            <person name="Spear J.R."/>
        </authorList>
    </citation>
    <scope>NUCLEOTIDE SEQUENCE [LARGE SCALE GENOMIC DNA]</scope>
    <source>
        <strain evidence="1">Bin_63_2</strain>
    </source>
</reference>
<dbReference type="AlphaFoldDB" id="A0A5C7JC39"/>
<evidence type="ECO:0000313" key="1">
    <source>
        <dbReference type="EMBL" id="TXG78644.1"/>
    </source>
</evidence>
<dbReference type="Proteomes" id="UP000321026">
    <property type="component" value="Unassembled WGS sequence"/>
</dbReference>
<dbReference type="EMBL" id="SSDS01000009">
    <property type="protein sequence ID" value="TXG78644.1"/>
    <property type="molecule type" value="Genomic_DNA"/>
</dbReference>
<evidence type="ECO:0000313" key="2">
    <source>
        <dbReference type="Proteomes" id="UP000321026"/>
    </source>
</evidence>
<sequence>MAISHEALDSRMESAYFESFSGENPLLDTPLPNTPDWTTFKPDHSRYALSIGMGILDNNMRAFEEKGLEVPHESAQLMIQGMLGLDKDELDRFMGKRVGQERDVIPAETLEERFFVARYLSDVLNKKFSSEIVSGLLRKPAPLYEGRNMIEMVGDGEGVLLVGVTDRSFDWGRTA</sequence>
<proteinExistence type="predicted"/>
<organism evidence="1 2">
    <name type="scientific">Candidatus Dojkabacteria bacterium</name>
    <dbReference type="NCBI Taxonomy" id="2099670"/>
    <lineage>
        <taxon>Bacteria</taxon>
        <taxon>Candidatus Dojkabacteria</taxon>
    </lineage>
</organism>
<comment type="caution">
    <text evidence="1">The sequence shown here is derived from an EMBL/GenBank/DDBJ whole genome shotgun (WGS) entry which is preliminary data.</text>
</comment>